<feature type="region of interest" description="Disordered" evidence="1">
    <location>
        <begin position="30"/>
        <end position="65"/>
    </location>
</feature>
<reference evidence="2" key="1">
    <citation type="submission" date="2022-08" db="EMBL/GenBank/DDBJ databases">
        <authorList>
            <person name="Gutierrez-Valencia J."/>
        </authorList>
    </citation>
    <scope>NUCLEOTIDE SEQUENCE</scope>
</reference>
<keyword evidence="3" id="KW-1185">Reference proteome</keyword>
<dbReference type="AlphaFoldDB" id="A0AAV0H3T2"/>
<dbReference type="PANTHER" id="PTHR35495:SF1">
    <property type="entry name" value="OS06G0679600 PROTEIN"/>
    <property type="match status" value="1"/>
</dbReference>
<evidence type="ECO:0000313" key="2">
    <source>
        <dbReference type="EMBL" id="CAI0379832.1"/>
    </source>
</evidence>
<accession>A0AAV0H3T2</accession>
<protein>
    <submittedName>
        <fullName evidence="2">Uncharacterized protein</fullName>
    </submittedName>
</protein>
<organism evidence="2 3">
    <name type="scientific">Linum tenue</name>
    <dbReference type="NCBI Taxonomy" id="586396"/>
    <lineage>
        <taxon>Eukaryota</taxon>
        <taxon>Viridiplantae</taxon>
        <taxon>Streptophyta</taxon>
        <taxon>Embryophyta</taxon>
        <taxon>Tracheophyta</taxon>
        <taxon>Spermatophyta</taxon>
        <taxon>Magnoliopsida</taxon>
        <taxon>eudicotyledons</taxon>
        <taxon>Gunneridae</taxon>
        <taxon>Pentapetalae</taxon>
        <taxon>rosids</taxon>
        <taxon>fabids</taxon>
        <taxon>Malpighiales</taxon>
        <taxon>Linaceae</taxon>
        <taxon>Linum</taxon>
    </lineage>
</organism>
<evidence type="ECO:0000313" key="3">
    <source>
        <dbReference type="Proteomes" id="UP001154282"/>
    </source>
</evidence>
<name>A0AAV0H3T2_9ROSI</name>
<gene>
    <name evidence="2" type="ORF">LITE_LOCUS2421</name>
</gene>
<proteinExistence type="predicted"/>
<dbReference type="EMBL" id="CAMGYJ010000002">
    <property type="protein sequence ID" value="CAI0379832.1"/>
    <property type="molecule type" value="Genomic_DNA"/>
</dbReference>
<sequence>MVGISRSPKPTHCCFQRYLKPGALARLRDSKISAARSLRPKSPPPRPDSDHNSPPRVPSSDGDGVPCFSAKLYGPRSLTRKKLVAARSVLLAAGLVPSDLGLESANGGAADSISNSSSSSNGSLISVLNSEVVVAAH</sequence>
<comment type="caution">
    <text evidence="2">The sequence shown here is derived from an EMBL/GenBank/DDBJ whole genome shotgun (WGS) entry which is preliminary data.</text>
</comment>
<dbReference type="PANTHER" id="PTHR35495">
    <property type="entry name" value="OS06G0679600 PROTEIN"/>
    <property type="match status" value="1"/>
</dbReference>
<dbReference type="Proteomes" id="UP001154282">
    <property type="component" value="Unassembled WGS sequence"/>
</dbReference>
<evidence type="ECO:0000256" key="1">
    <source>
        <dbReference type="SAM" id="MobiDB-lite"/>
    </source>
</evidence>